<protein>
    <submittedName>
        <fullName evidence="8">Myogenesis-regulating glycosidase</fullName>
    </submittedName>
</protein>
<dbReference type="Gene3D" id="3.20.20.80">
    <property type="entry name" value="Glycosidases"/>
    <property type="match status" value="1"/>
</dbReference>
<gene>
    <name evidence="8" type="ORF">KUF71_013330</name>
</gene>
<evidence type="ECO:0000313" key="9">
    <source>
        <dbReference type="Proteomes" id="UP001219518"/>
    </source>
</evidence>
<keyword evidence="3 4" id="KW-0326">Glycosidase</keyword>
<evidence type="ECO:0000256" key="5">
    <source>
        <dbReference type="SAM" id="SignalP"/>
    </source>
</evidence>
<evidence type="ECO:0000259" key="6">
    <source>
        <dbReference type="Pfam" id="PF01055"/>
    </source>
</evidence>
<dbReference type="InterPro" id="IPR050985">
    <property type="entry name" value="Alpha-glycosidase_related"/>
</dbReference>
<evidence type="ECO:0000256" key="1">
    <source>
        <dbReference type="ARBA" id="ARBA00007806"/>
    </source>
</evidence>
<keyword evidence="2 4" id="KW-0378">Hydrolase</keyword>
<dbReference type="PANTHER" id="PTHR43053">
    <property type="entry name" value="GLYCOSIDASE FAMILY 31"/>
    <property type="match status" value="1"/>
</dbReference>
<feature type="chain" id="PRO_5042029405" evidence="5">
    <location>
        <begin position="18"/>
        <end position="676"/>
    </location>
</feature>
<evidence type="ECO:0000313" key="8">
    <source>
        <dbReference type="EMBL" id="KAK3925061.1"/>
    </source>
</evidence>
<reference evidence="8" key="1">
    <citation type="submission" date="2021-07" db="EMBL/GenBank/DDBJ databases">
        <authorList>
            <person name="Catto M.A."/>
            <person name="Jacobson A."/>
            <person name="Kennedy G."/>
            <person name="Labadie P."/>
            <person name="Hunt B.G."/>
            <person name="Srinivasan R."/>
        </authorList>
    </citation>
    <scope>NUCLEOTIDE SEQUENCE</scope>
    <source>
        <strain evidence="8">PL_HMW_Pooled</strain>
        <tissue evidence="8">Head</tissue>
    </source>
</reference>
<dbReference type="EMBL" id="JAHWGI010001215">
    <property type="protein sequence ID" value="KAK3925061.1"/>
    <property type="molecule type" value="Genomic_DNA"/>
</dbReference>
<evidence type="ECO:0000256" key="2">
    <source>
        <dbReference type="ARBA" id="ARBA00022801"/>
    </source>
</evidence>
<dbReference type="InterPro" id="IPR000322">
    <property type="entry name" value="Glyco_hydro_31_TIM"/>
</dbReference>
<feature type="domain" description="Glycoside hydrolase family 31 TIM barrel" evidence="6">
    <location>
        <begin position="239"/>
        <end position="534"/>
    </location>
</feature>
<dbReference type="Proteomes" id="UP001219518">
    <property type="component" value="Unassembled WGS sequence"/>
</dbReference>
<feature type="signal peptide" evidence="5">
    <location>
        <begin position="1"/>
        <end position="17"/>
    </location>
</feature>
<comment type="similarity">
    <text evidence="1 4">Belongs to the glycosyl hydrolase 31 family.</text>
</comment>
<dbReference type="SUPFAM" id="SSF51011">
    <property type="entry name" value="Glycosyl hydrolase domain"/>
    <property type="match status" value="1"/>
</dbReference>
<dbReference type="GO" id="GO:0005975">
    <property type="term" value="P:carbohydrate metabolic process"/>
    <property type="evidence" value="ECO:0007669"/>
    <property type="project" value="InterPro"/>
</dbReference>
<proteinExistence type="inferred from homology"/>
<dbReference type="InterPro" id="IPR013780">
    <property type="entry name" value="Glyco_hydro_b"/>
</dbReference>
<dbReference type="AlphaFoldDB" id="A0AAE1HPC5"/>
<feature type="domain" description="Glycosyl hydrolase family 31 C-terminal" evidence="7">
    <location>
        <begin position="550"/>
        <end position="636"/>
    </location>
</feature>
<keyword evidence="5" id="KW-0732">Signal</keyword>
<dbReference type="PANTHER" id="PTHR43053:SF4">
    <property type="entry name" value="MYOGENESIS-REGULATING GLYCOSIDASE"/>
    <property type="match status" value="1"/>
</dbReference>
<reference evidence="8" key="2">
    <citation type="journal article" date="2023" name="BMC Genomics">
        <title>Pest status, molecular evolution, and epigenetic factors derived from the genome assembly of Frankliniella fusca, a thysanopteran phytovirus vector.</title>
        <authorList>
            <person name="Catto M.A."/>
            <person name="Labadie P.E."/>
            <person name="Jacobson A.L."/>
            <person name="Kennedy G.G."/>
            <person name="Srinivasan R."/>
            <person name="Hunt B.G."/>
        </authorList>
    </citation>
    <scope>NUCLEOTIDE SEQUENCE</scope>
    <source>
        <strain evidence="8">PL_HMW_Pooled</strain>
    </source>
</reference>
<sequence>MTFWLLLLLAAARMVPGTSSPTRTTPFNFETFTIEDGTGGVVARRDGGRAGGLTDCRRDGDGLQECWAREGRPVYQLRNTPDSCATVTSTMTPGGDGASLKSCQPFGDAQWYGGGEEIPQKWPINKFNNLSHSMVPQGDANRGIQDPFWFSSEGELLYVHPGAPLFVSINDPLVSPGQICLIAETKAPYRKRPAGLYMKYTRCKLENAKEAYQYAVEQFLGKPTGYPDETMIKHPVWSTWVRYKANIDETKVREFAKQIKEHGFEGSHIEIDDNWETCYGSKMVNKSRFPDMKKLTDDLHAQGLRVTIWTHPFINLDCTDALNEAMSKGYLVTDEAGGMTAHWWNGDTTSIDFTKSAAQEWFYSRHEKVLSENGIDSFKFDAGETSWLPQLPKFDTIPSAMDEDYPSLVTKRYVETCARFNGLTEVRTAYRSQNLPRFVRMLDKDTRWGDNNGLKALVTTLLQMNMVGYPLVLPDMVGGNQEFGEVATSELFVRWLQANTFMPAIQLSLAPWDFPQDKDTIVEITRKFTKLHADYADVIVDAMKQAVSDGTPVNAPIWWLDPTDEAAIKEDSEFLLGESLLSAPVLEQGATKRDVHLPKGSWVDGNTCKKYQGPTTLKDYPAPLDTLPWFYIQGSVADKGVCSSASSSPAASALGTLALAAAVALLARHSSYASSF</sequence>
<dbReference type="Gene3D" id="2.60.40.1180">
    <property type="entry name" value="Golgi alpha-mannosidase II"/>
    <property type="match status" value="1"/>
</dbReference>
<comment type="caution">
    <text evidence="8">The sequence shown here is derived from an EMBL/GenBank/DDBJ whole genome shotgun (WGS) entry which is preliminary data.</text>
</comment>
<dbReference type="Pfam" id="PF01055">
    <property type="entry name" value="Glyco_hydro_31_2nd"/>
    <property type="match status" value="1"/>
</dbReference>
<dbReference type="InterPro" id="IPR048395">
    <property type="entry name" value="Glyco_hydro_31_C"/>
</dbReference>
<evidence type="ECO:0000256" key="4">
    <source>
        <dbReference type="RuleBase" id="RU361185"/>
    </source>
</evidence>
<dbReference type="CDD" id="cd06592">
    <property type="entry name" value="GH31_NET37"/>
    <property type="match status" value="1"/>
</dbReference>
<keyword evidence="9" id="KW-1185">Reference proteome</keyword>
<organism evidence="8 9">
    <name type="scientific">Frankliniella fusca</name>
    <dbReference type="NCBI Taxonomy" id="407009"/>
    <lineage>
        <taxon>Eukaryota</taxon>
        <taxon>Metazoa</taxon>
        <taxon>Ecdysozoa</taxon>
        <taxon>Arthropoda</taxon>
        <taxon>Hexapoda</taxon>
        <taxon>Insecta</taxon>
        <taxon>Pterygota</taxon>
        <taxon>Neoptera</taxon>
        <taxon>Paraneoptera</taxon>
        <taxon>Thysanoptera</taxon>
        <taxon>Terebrantia</taxon>
        <taxon>Thripoidea</taxon>
        <taxon>Thripidae</taxon>
        <taxon>Frankliniella</taxon>
    </lineage>
</organism>
<dbReference type="InterPro" id="IPR017853">
    <property type="entry name" value="GH"/>
</dbReference>
<dbReference type="GO" id="GO:0004553">
    <property type="term" value="F:hydrolase activity, hydrolyzing O-glycosyl compounds"/>
    <property type="evidence" value="ECO:0007669"/>
    <property type="project" value="InterPro"/>
</dbReference>
<dbReference type="SUPFAM" id="SSF51445">
    <property type="entry name" value="(Trans)glycosidases"/>
    <property type="match status" value="1"/>
</dbReference>
<evidence type="ECO:0000256" key="3">
    <source>
        <dbReference type="ARBA" id="ARBA00023295"/>
    </source>
</evidence>
<accession>A0AAE1HPC5</accession>
<name>A0AAE1HPC5_9NEOP</name>
<dbReference type="Pfam" id="PF21365">
    <property type="entry name" value="Glyco_hydro_31_3rd"/>
    <property type="match status" value="1"/>
</dbReference>
<evidence type="ECO:0000259" key="7">
    <source>
        <dbReference type="Pfam" id="PF21365"/>
    </source>
</evidence>